<dbReference type="SUPFAM" id="SSF52540">
    <property type="entry name" value="P-loop containing nucleoside triphosphate hydrolases"/>
    <property type="match status" value="1"/>
</dbReference>
<dbReference type="GO" id="GO:0005524">
    <property type="term" value="F:ATP binding"/>
    <property type="evidence" value="ECO:0007669"/>
    <property type="project" value="UniProtKB-KW"/>
</dbReference>
<organism evidence="5">
    <name type="scientific">marine metagenome</name>
    <dbReference type="NCBI Taxonomy" id="408172"/>
    <lineage>
        <taxon>unclassified sequences</taxon>
        <taxon>metagenomes</taxon>
        <taxon>ecological metagenomes</taxon>
    </lineage>
</organism>
<keyword evidence="2" id="KW-0547">Nucleotide-binding</keyword>
<gene>
    <name evidence="5" type="ORF">METZ01_LOCUS78482</name>
</gene>
<keyword evidence="1" id="KW-0813">Transport</keyword>
<dbReference type="PROSITE" id="PS00211">
    <property type="entry name" value="ABC_TRANSPORTER_1"/>
    <property type="match status" value="1"/>
</dbReference>
<feature type="domain" description="ABC transporter" evidence="4">
    <location>
        <begin position="2"/>
        <end position="227"/>
    </location>
</feature>
<keyword evidence="3" id="KW-0067">ATP-binding</keyword>
<dbReference type="Gene3D" id="3.40.50.300">
    <property type="entry name" value="P-loop containing nucleotide triphosphate hydrolases"/>
    <property type="match status" value="1"/>
</dbReference>
<evidence type="ECO:0000256" key="2">
    <source>
        <dbReference type="ARBA" id="ARBA00022741"/>
    </source>
</evidence>
<dbReference type="GO" id="GO:0005886">
    <property type="term" value="C:plasma membrane"/>
    <property type="evidence" value="ECO:0007669"/>
    <property type="project" value="TreeGrafter"/>
</dbReference>
<dbReference type="InterPro" id="IPR003439">
    <property type="entry name" value="ABC_transporter-like_ATP-bd"/>
</dbReference>
<protein>
    <recommendedName>
        <fullName evidence="4">ABC transporter domain-containing protein</fullName>
    </recommendedName>
</protein>
<dbReference type="SMART" id="SM00382">
    <property type="entry name" value="AAA"/>
    <property type="match status" value="1"/>
</dbReference>
<dbReference type="InterPro" id="IPR003593">
    <property type="entry name" value="AAA+_ATPase"/>
</dbReference>
<dbReference type="AlphaFoldDB" id="A0A381UDE4"/>
<name>A0A381UDE4_9ZZZZ</name>
<dbReference type="Pfam" id="PF00005">
    <property type="entry name" value="ABC_tran"/>
    <property type="match status" value="1"/>
</dbReference>
<dbReference type="PROSITE" id="PS50893">
    <property type="entry name" value="ABC_TRANSPORTER_2"/>
    <property type="match status" value="1"/>
</dbReference>
<dbReference type="EMBL" id="UINC01006123">
    <property type="protein sequence ID" value="SVA25628.1"/>
    <property type="molecule type" value="Genomic_DNA"/>
</dbReference>
<evidence type="ECO:0000313" key="5">
    <source>
        <dbReference type="EMBL" id="SVA25628.1"/>
    </source>
</evidence>
<dbReference type="GO" id="GO:0016887">
    <property type="term" value="F:ATP hydrolysis activity"/>
    <property type="evidence" value="ECO:0007669"/>
    <property type="project" value="InterPro"/>
</dbReference>
<sequence>MIEINNLSKTYLLGNVPVHAITDISFRINKGEFVAIKGPSGSGKSTLLNLLGCLDLPSSGTYFLEHFNIRSLKPNQLAEVRNKRIGFVFQNFNLLPRASALENVELPLIYGRTKNSREIALEALKRVGLSERAKHRPNELSGGERQRVAIARAIVNKPAIVLADEPTGNLDTQTGKDIMGIFSSLNNEGTTIIIVTHERDVAALTARTIEMVDGNIDRDIRTMELAI</sequence>
<evidence type="ECO:0000256" key="3">
    <source>
        <dbReference type="ARBA" id="ARBA00022840"/>
    </source>
</evidence>
<dbReference type="GO" id="GO:0022857">
    <property type="term" value="F:transmembrane transporter activity"/>
    <property type="evidence" value="ECO:0007669"/>
    <property type="project" value="TreeGrafter"/>
</dbReference>
<reference evidence="5" key="1">
    <citation type="submission" date="2018-05" db="EMBL/GenBank/DDBJ databases">
        <authorList>
            <person name="Lanie J.A."/>
            <person name="Ng W.-L."/>
            <person name="Kazmierczak K.M."/>
            <person name="Andrzejewski T.M."/>
            <person name="Davidsen T.M."/>
            <person name="Wayne K.J."/>
            <person name="Tettelin H."/>
            <person name="Glass J.I."/>
            <person name="Rusch D."/>
            <person name="Podicherti R."/>
            <person name="Tsui H.-C.T."/>
            <person name="Winkler M.E."/>
        </authorList>
    </citation>
    <scope>NUCLEOTIDE SEQUENCE</scope>
</reference>
<dbReference type="InterPro" id="IPR017911">
    <property type="entry name" value="MacB-like_ATP-bd"/>
</dbReference>
<proteinExistence type="predicted"/>
<dbReference type="GO" id="GO:0098796">
    <property type="term" value="C:membrane protein complex"/>
    <property type="evidence" value="ECO:0007669"/>
    <property type="project" value="UniProtKB-ARBA"/>
</dbReference>
<evidence type="ECO:0000256" key="1">
    <source>
        <dbReference type="ARBA" id="ARBA00022448"/>
    </source>
</evidence>
<accession>A0A381UDE4</accession>
<dbReference type="InterPro" id="IPR017871">
    <property type="entry name" value="ABC_transporter-like_CS"/>
</dbReference>
<evidence type="ECO:0000259" key="4">
    <source>
        <dbReference type="PROSITE" id="PS50893"/>
    </source>
</evidence>
<dbReference type="InterPro" id="IPR027417">
    <property type="entry name" value="P-loop_NTPase"/>
</dbReference>
<dbReference type="FunFam" id="3.40.50.300:FF:000032">
    <property type="entry name" value="Export ABC transporter ATP-binding protein"/>
    <property type="match status" value="1"/>
</dbReference>
<dbReference type="CDD" id="cd03255">
    <property type="entry name" value="ABC_MJ0796_LolCDE_FtsE"/>
    <property type="match status" value="1"/>
</dbReference>
<dbReference type="PANTHER" id="PTHR24220">
    <property type="entry name" value="IMPORT ATP-BINDING PROTEIN"/>
    <property type="match status" value="1"/>
</dbReference>
<dbReference type="InterPro" id="IPR015854">
    <property type="entry name" value="ABC_transpr_LolD-like"/>
</dbReference>
<dbReference type="PANTHER" id="PTHR24220:SF86">
    <property type="entry name" value="ABC TRANSPORTER ABCH.1"/>
    <property type="match status" value="1"/>
</dbReference>